<evidence type="ECO:0000313" key="1">
    <source>
        <dbReference type="EMBL" id="GIJ65933.1"/>
    </source>
</evidence>
<protein>
    <submittedName>
        <fullName evidence="1">Uncharacterized protein</fullName>
    </submittedName>
</protein>
<dbReference type="Proteomes" id="UP000635606">
    <property type="component" value="Unassembled WGS sequence"/>
</dbReference>
<comment type="caution">
    <text evidence="1">The sequence shown here is derived from an EMBL/GenBank/DDBJ whole genome shotgun (WGS) entry which is preliminary data.</text>
</comment>
<evidence type="ECO:0000313" key="2">
    <source>
        <dbReference type="Proteomes" id="UP000635606"/>
    </source>
</evidence>
<keyword evidence="2" id="KW-1185">Reference proteome</keyword>
<gene>
    <name evidence="1" type="ORF">Voc01_008500</name>
</gene>
<reference evidence="1" key="1">
    <citation type="submission" date="2021-01" db="EMBL/GenBank/DDBJ databases">
        <title>Whole genome shotgun sequence of Virgisporangium ochraceum NBRC 16418.</title>
        <authorList>
            <person name="Komaki H."/>
            <person name="Tamura T."/>
        </authorList>
    </citation>
    <scope>NUCLEOTIDE SEQUENCE</scope>
    <source>
        <strain evidence="1">NBRC 16418</strain>
    </source>
</reference>
<name>A0A8J3ZQ85_9ACTN</name>
<dbReference type="AlphaFoldDB" id="A0A8J3ZQ85"/>
<accession>A0A8J3ZQ85</accession>
<proteinExistence type="predicted"/>
<dbReference type="RefSeq" id="WP_203925930.1">
    <property type="nucleotide sequence ID" value="NZ_BOPH01000011.1"/>
</dbReference>
<organism evidence="1 2">
    <name type="scientific">Virgisporangium ochraceum</name>
    <dbReference type="NCBI Taxonomy" id="65505"/>
    <lineage>
        <taxon>Bacteria</taxon>
        <taxon>Bacillati</taxon>
        <taxon>Actinomycetota</taxon>
        <taxon>Actinomycetes</taxon>
        <taxon>Micromonosporales</taxon>
        <taxon>Micromonosporaceae</taxon>
        <taxon>Virgisporangium</taxon>
    </lineage>
</organism>
<dbReference type="EMBL" id="BOPH01000011">
    <property type="protein sequence ID" value="GIJ65933.1"/>
    <property type="molecule type" value="Genomic_DNA"/>
</dbReference>
<sequence length="86" mass="9065">MIGAVDDLVVEALFVSHLQPSQTHTADAIEAAVTQMILRFGSDGCAAAVATEFGDHPETAVPRMCWVRRTLAAIAALPETSATVRS</sequence>